<dbReference type="PANTHER" id="PTHR11748:SF111">
    <property type="entry name" value="D-LACTATE DEHYDROGENASE, MITOCHONDRIAL-RELATED"/>
    <property type="match status" value="1"/>
</dbReference>
<comment type="cofactor">
    <cofactor evidence="1">
        <name>FAD</name>
        <dbReference type="ChEBI" id="CHEBI:57692"/>
    </cofactor>
</comment>
<feature type="domain" description="FAD-binding PCMH-type" evidence="8">
    <location>
        <begin position="35"/>
        <end position="241"/>
    </location>
</feature>
<dbReference type="InterPro" id="IPR016166">
    <property type="entry name" value="FAD-bd_PCMH"/>
</dbReference>
<keyword evidence="3" id="KW-0285">Flavoprotein</keyword>
<dbReference type="GO" id="GO:1903457">
    <property type="term" value="P:lactate catabolic process"/>
    <property type="evidence" value="ECO:0007669"/>
    <property type="project" value="TreeGrafter"/>
</dbReference>
<dbReference type="AlphaFoldDB" id="E8UB15"/>
<evidence type="ECO:0000256" key="3">
    <source>
        <dbReference type="ARBA" id="ARBA00022630"/>
    </source>
</evidence>
<dbReference type="PANTHER" id="PTHR11748">
    <property type="entry name" value="D-LACTATE DEHYDROGENASE"/>
    <property type="match status" value="1"/>
</dbReference>
<dbReference type="HOGENOM" id="CLU_017779_9_2_0"/>
<dbReference type="InterPro" id="IPR016164">
    <property type="entry name" value="FAD-linked_Oxase-like_C"/>
</dbReference>
<dbReference type="GO" id="GO:0004458">
    <property type="term" value="F:D-lactate dehydrogenase (cytochrome) activity"/>
    <property type="evidence" value="ECO:0007669"/>
    <property type="project" value="UniProtKB-EC"/>
</dbReference>
<dbReference type="RefSeq" id="WP_013557758.1">
    <property type="nucleotide sequence ID" value="NC_014958.1"/>
</dbReference>
<dbReference type="OrthoDB" id="9767256at2"/>
<gene>
    <name evidence="9" type="ordered locus">Deima_2621</name>
</gene>
<evidence type="ECO:0000259" key="8">
    <source>
        <dbReference type="PROSITE" id="PS51387"/>
    </source>
</evidence>
<accession>E8UB15</accession>
<evidence type="ECO:0000256" key="2">
    <source>
        <dbReference type="ARBA" id="ARBA00008000"/>
    </source>
</evidence>
<reference evidence="9 10" key="1">
    <citation type="journal article" date="2011" name="Stand. Genomic Sci.">
        <title>Complete genome sequence of Deinococcus maricopensis type strain (LB-34).</title>
        <authorList>
            <person name="Pukall R."/>
            <person name="Zeytun A."/>
            <person name="Lucas S."/>
            <person name="Lapidus A."/>
            <person name="Hammon N."/>
            <person name="Deshpande S."/>
            <person name="Nolan M."/>
            <person name="Cheng J.F."/>
            <person name="Pitluck S."/>
            <person name="Liolios K."/>
            <person name="Pagani I."/>
            <person name="Mikhailova N."/>
            <person name="Ivanova N."/>
            <person name="Mavromatis K."/>
            <person name="Pati A."/>
            <person name="Tapia R."/>
            <person name="Han C."/>
            <person name="Goodwin L."/>
            <person name="Chen A."/>
            <person name="Palaniappan K."/>
            <person name="Land M."/>
            <person name="Hauser L."/>
            <person name="Chang Y.J."/>
            <person name="Jeffries C.D."/>
            <person name="Brambilla E.M."/>
            <person name="Rohde M."/>
            <person name="Goker M."/>
            <person name="Detter J.C."/>
            <person name="Woyke T."/>
            <person name="Bristow J."/>
            <person name="Eisen J.A."/>
            <person name="Markowitz V."/>
            <person name="Hugenholtz P."/>
            <person name="Kyrpides N.C."/>
            <person name="Klenk H.P."/>
        </authorList>
    </citation>
    <scope>NUCLEOTIDE SEQUENCE [LARGE SCALE GENOMIC DNA]</scope>
    <source>
        <strain evidence="10">DSM 21211 / LMG 22137 / NRRL B-23946 / LB-34</strain>
    </source>
</reference>
<dbReference type="GO" id="GO:0008720">
    <property type="term" value="F:D-lactate dehydrogenase (NAD+) activity"/>
    <property type="evidence" value="ECO:0007669"/>
    <property type="project" value="TreeGrafter"/>
</dbReference>
<dbReference type="Pfam" id="PF02913">
    <property type="entry name" value="FAD-oxidase_C"/>
    <property type="match status" value="1"/>
</dbReference>
<dbReference type="InterPro" id="IPR036318">
    <property type="entry name" value="FAD-bd_PCMH-like_sf"/>
</dbReference>
<proteinExistence type="inferred from homology"/>
<dbReference type="STRING" id="709986.Deima_2621"/>
<dbReference type="Gene3D" id="3.30.70.2740">
    <property type="match status" value="1"/>
</dbReference>
<dbReference type="SUPFAM" id="SSF55103">
    <property type="entry name" value="FAD-linked oxidases, C-terminal domain"/>
    <property type="match status" value="1"/>
</dbReference>
<dbReference type="Gene3D" id="1.10.45.10">
    <property type="entry name" value="Vanillyl-alcohol Oxidase, Chain A, domain 4"/>
    <property type="match status" value="1"/>
</dbReference>
<dbReference type="EC" id="1.1.2.4" evidence="7"/>
<dbReference type="InterPro" id="IPR006094">
    <property type="entry name" value="Oxid_FAD_bind_N"/>
</dbReference>
<evidence type="ECO:0000256" key="4">
    <source>
        <dbReference type="ARBA" id="ARBA00022827"/>
    </source>
</evidence>
<keyword evidence="6 9" id="KW-0560">Oxidoreductase</keyword>
<dbReference type="InterPro" id="IPR016171">
    <property type="entry name" value="Vanillyl_alc_oxidase_C-sub2"/>
</dbReference>
<dbReference type="KEGG" id="dmr:Deima_2621"/>
<name>E8UB15_DEIML</name>
<dbReference type="PROSITE" id="PS51387">
    <property type="entry name" value="FAD_PCMH"/>
    <property type="match status" value="1"/>
</dbReference>
<dbReference type="EMBL" id="CP002454">
    <property type="protein sequence ID" value="ADV68254.1"/>
    <property type="molecule type" value="Genomic_DNA"/>
</dbReference>
<evidence type="ECO:0000256" key="6">
    <source>
        <dbReference type="ARBA" id="ARBA00023002"/>
    </source>
</evidence>
<protein>
    <recommendedName>
        <fullName evidence="7">D-lactate dehydrogenase (cytochrome)</fullName>
        <ecNumber evidence="7">1.1.2.4</ecNumber>
    </recommendedName>
</protein>
<keyword evidence="4" id="KW-0274">FAD</keyword>
<dbReference type="InterPro" id="IPR004113">
    <property type="entry name" value="FAD-bd_oxidored_4_C"/>
</dbReference>
<dbReference type="Proteomes" id="UP000008635">
    <property type="component" value="Chromosome"/>
</dbReference>
<sequence length="523" mass="54974">MTNRAPTRPADGAATVTLDTDPIALAGASKDAAHLGSTPFAVARPRTEADLAHLLTLGRPVLAVGAQSSLTGGASASGQIIARMDHFTGLTLHEDGTVTAGAGVPLTDLLAFLHDHGRDYPATPTWLGATVGGVTANNAAGAATFKYGPTRAWVQGLTVVLADGDVLDLQRGQVSADHDSFLIDGPGGARHVPLPAYRTPDLPKIAGGYHARPHMDLVDLFIGAEGTLGIITQVRLRTLPKRATFTLWLPLRDETAALALTGALRDASRATWASGDPNGLDVAAVESLDARCLQLLREDGHTRHVPARAGYALIVQLDVPPASREAYAAALDAAFDDDAPDHPLTRLVHLLLEHDAFDDAQIALPGDPFAADLLRLREAVPEGANRRVGEAGATKVGGDTIVPFDRLPEWLAFVRAGFAEQGLDVLIWGHLSDGNLHPNLLPRGPQDVPVAYELMQAAAHKATELGGAPLSEHGVGKHKVKQALLRAFYGDAAIDDMRAIKRALDPRGLLAPGNLFPAQDTPA</sequence>
<evidence type="ECO:0000256" key="5">
    <source>
        <dbReference type="ARBA" id="ARBA00022946"/>
    </source>
</evidence>
<evidence type="ECO:0000256" key="1">
    <source>
        <dbReference type="ARBA" id="ARBA00001974"/>
    </source>
</evidence>
<dbReference type="SUPFAM" id="SSF56176">
    <property type="entry name" value="FAD-binding/transporter-associated domain-like"/>
    <property type="match status" value="1"/>
</dbReference>
<reference evidence="10" key="2">
    <citation type="submission" date="2011-01" db="EMBL/GenBank/DDBJ databases">
        <title>The complete genome of Deinococcus maricopensis DSM 21211.</title>
        <authorList>
            <consortium name="US DOE Joint Genome Institute (JGI-PGF)"/>
            <person name="Lucas S."/>
            <person name="Copeland A."/>
            <person name="Lapidus A."/>
            <person name="Goodwin L."/>
            <person name="Pitluck S."/>
            <person name="Kyrpides N."/>
            <person name="Mavromatis K."/>
            <person name="Pagani I."/>
            <person name="Ivanova N."/>
            <person name="Ovchinnikova G."/>
            <person name="Zeytun A."/>
            <person name="Detter J.C."/>
            <person name="Han C."/>
            <person name="Land M."/>
            <person name="Hauser L."/>
            <person name="Markowitz V."/>
            <person name="Cheng J.-F."/>
            <person name="Hugenholtz P."/>
            <person name="Woyke T."/>
            <person name="Wu D."/>
            <person name="Pukall R."/>
            <person name="Gehrich-Schroeter G."/>
            <person name="Brambilla E."/>
            <person name="Klenk H.-P."/>
            <person name="Eisen J.A."/>
        </authorList>
    </citation>
    <scope>NUCLEOTIDE SEQUENCE [LARGE SCALE GENOMIC DNA]</scope>
    <source>
        <strain evidence="10">DSM 21211 / LMG 22137 / NRRL B-23946 / LB-34</strain>
    </source>
</reference>
<dbReference type="InterPro" id="IPR016169">
    <property type="entry name" value="FAD-bd_PCMH_sub2"/>
</dbReference>
<dbReference type="GO" id="GO:0071949">
    <property type="term" value="F:FAD binding"/>
    <property type="evidence" value="ECO:0007669"/>
    <property type="project" value="InterPro"/>
</dbReference>
<comment type="similarity">
    <text evidence="2">Belongs to the FAD-binding oxidoreductase/transferase type 4 family.</text>
</comment>
<evidence type="ECO:0000313" key="10">
    <source>
        <dbReference type="Proteomes" id="UP000008635"/>
    </source>
</evidence>
<dbReference type="eggNOG" id="COG0277">
    <property type="taxonomic scope" value="Bacteria"/>
</dbReference>
<organism evidence="9 10">
    <name type="scientific">Deinococcus maricopensis (strain DSM 21211 / LMG 22137 / NRRL B-23946 / LB-34)</name>
    <dbReference type="NCBI Taxonomy" id="709986"/>
    <lineage>
        <taxon>Bacteria</taxon>
        <taxon>Thermotogati</taxon>
        <taxon>Deinococcota</taxon>
        <taxon>Deinococci</taxon>
        <taxon>Deinococcales</taxon>
        <taxon>Deinococcaceae</taxon>
        <taxon>Deinococcus</taxon>
    </lineage>
</organism>
<dbReference type="Gene3D" id="3.30.465.10">
    <property type="match status" value="1"/>
</dbReference>
<evidence type="ECO:0000313" key="9">
    <source>
        <dbReference type="EMBL" id="ADV68254.1"/>
    </source>
</evidence>
<evidence type="ECO:0000256" key="7">
    <source>
        <dbReference type="ARBA" id="ARBA00038897"/>
    </source>
</evidence>
<dbReference type="Pfam" id="PF01565">
    <property type="entry name" value="FAD_binding_4"/>
    <property type="match status" value="1"/>
</dbReference>
<keyword evidence="10" id="KW-1185">Reference proteome</keyword>
<keyword evidence="5" id="KW-0809">Transit peptide</keyword>